<accession>A0AAU9IYF2</accession>
<dbReference type="NCBIfam" id="TIGR01930">
    <property type="entry name" value="AcCoA-C-Actrans"/>
    <property type="match status" value="1"/>
</dbReference>
<dbReference type="EC" id="2.3.1.9" evidence="4"/>
<keyword evidence="8" id="KW-0630">Potassium</keyword>
<evidence type="ECO:0000256" key="2">
    <source>
        <dbReference type="ARBA" id="ARBA00010982"/>
    </source>
</evidence>
<dbReference type="Pfam" id="PF00108">
    <property type="entry name" value="Thiolase_N"/>
    <property type="match status" value="1"/>
</dbReference>
<dbReference type="Pfam" id="PF02803">
    <property type="entry name" value="Thiolase_C"/>
    <property type="match status" value="1"/>
</dbReference>
<evidence type="ECO:0000259" key="13">
    <source>
        <dbReference type="Pfam" id="PF00108"/>
    </source>
</evidence>
<dbReference type="GO" id="GO:0003985">
    <property type="term" value="F:acetyl-CoA C-acetyltransferase activity"/>
    <property type="evidence" value="ECO:0007669"/>
    <property type="project" value="UniProtKB-EC"/>
</dbReference>
<evidence type="ECO:0000256" key="1">
    <source>
        <dbReference type="ARBA" id="ARBA00004173"/>
    </source>
</evidence>
<evidence type="ECO:0000256" key="3">
    <source>
        <dbReference type="ARBA" id="ARBA00011881"/>
    </source>
</evidence>
<protein>
    <recommendedName>
        <fullName evidence="4">acetyl-CoA C-acetyltransferase</fullName>
        <ecNumber evidence="4">2.3.1.9</ecNumber>
    </recommendedName>
</protein>
<evidence type="ECO:0000256" key="12">
    <source>
        <dbReference type="RuleBase" id="RU003557"/>
    </source>
</evidence>
<dbReference type="FunFam" id="3.40.47.10:FF:000007">
    <property type="entry name" value="acetyl-CoA acetyltransferase, mitochondrial"/>
    <property type="match status" value="1"/>
</dbReference>
<feature type="domain" description="Thiolase N-terminal" evidence="13">
    <location>
        <begin position="16"/>
        <end position="273"/>
    </location>
</feature>
<evidence type="ECO:0000256" key="5">
    <source>
        <dbReference type="ARBA" id="ARBA00022679"/>
    </source>
</evidence>
<dbReference type="Proteomes" id="UP001162131">
    <property type="component" value="Unassembled WGS sequence"/>
</dbReference>
<evidence type="ECO:0000313" key="15">
    <source>
        <dbReference type="EMBL" id="CAG9320782.1"/>
    </source>
</evidence>
<dbReference type="GO" id="GO:0046872">
    <property type="term" value="F:metal ion binding"/>
    <property type="evidence" value="ECO:0007669"/>
    <property type="project" value="UniProtKB-KW"/>
</dbReference>
<feature type="domain" description="Thiolase C-terminal" evidence="14">
    <location>
        <begin position="280"/>
        <end position="401"/>
    </location>
</feature>
<comment type="caution">
    <text evidence="15">The sequence shown here is derived from an EMBL/GenBank/DDBJ whole genome shotgun (WGS) entry which is preliminary data.</text>
</comment>
<keyword evidence="5 12" id="KW-0808">Transferase</keyword>
<proteinExistence type="inferred from homology"/>
<dbReference type="EMBL" id="CAJZBQ010000027">
    <property type="protein sequence ID" value="CAG9320782.1"/>
    <property type="molecule type" value="Genomic_DNA"/>
</dbReference>
<keyword evidence="16" id="KW-1185">Reference proteome</keyword>
<dbReference type="PROSITE" id="PS00737">
    <property type="entry name" value="THIOLASE_2"/>
    <property type="match status" value="1"/>
</dbReference>
<comment type="similarity">
    <text evidence="2 12">Belongs to the thiolase-like superfamily. Thiolase family.</text>
</comment>
<dbReference type="InterPro" id="IPR020617">
    <property type="entry name" value="Thiolase_C"/>
</dbReference>
<evidence type="ECO:0000259" key="14">
    <source>
        <dbReference type="Pfam" id="PF02803"/>
    </source>
</evidence>
<dbReference type="PANTHER" id="PTHR18919">
    <property type="entry name" value="ACETYL-COA C-ACYLTRANSFERASE"/>
    <property type="match status" value="1"/>
</dbReference>
<comment type="subunit">
    <text evidence="3">Homotetramer.</text>
</comment>
<keyword evidence="6" id="KW-0479">Metal-binding</keyword>
<evidence type="ECO:0000256" key="10">
    <source>
        <dbReference type="ARBA" id="ARBA00023315"/>
    </source>
</evidence>
<keyword evidence="7" id="KW-0809">Transit peptide</keyword>
<dbReference type="PROSITE" id="PS00098">
    <property type="entry name" value="THIOLASE_1"/>
    <property type="match status" value="1"/>
</dbReference>
<dbReference type="PROSITE" id="PS00099">
    <property type="entry name" value="THIOLASE_3"/>
    <property type="match status" value="1"/>
</dbReference>
<dbReference type="InterPro" id="IPR020615">
    <property type="entry name" value="Thiolase_acyl_enz_int_AS"/>
</dbReference>
<dbReference type="AlphaFoldDB" id="A0AAU9IYF2"/>
<organism evidence="15 16">
    <name type="scientific">Blepharisma stoltei</name>
    <dbReference type="NCBI Taxonomy" id="1481888"/>
    <lineage>
        <taxon>Eukaryota</taxon>
        <taxon>Sar</taxon>
        <taxon>Alveolata</taxon>
        <taxon>Ciliophora</taxon>
        <taxon>Postciliodesmatophora</taxon>
        <taxon>Heterotrichea</taxon>
        <taxon>Heterotrichida</taxon>
        <taxon>Blepharismidae</taxon>
        <taxon>Blepharisma</taxon>
    </lineage>
</organism>
<evidence type="ECO:0000256" key="9">
    <source>
        <dbReference type="ARBA" id="ARBA00023128"/>
    </source>
</evidence>
<dbReference type="InterPro" id="IPR020616">
    <property type="entry name" value="Thiolase_N"/>
</dbReference>
<dbReference type="GO" id="GO:0005739">
    <property type="term" value="C:mitochondrion"/>
    <property type="evidence" value="ECO:0007669"/>
    <property type="project" value="UniProtKB-SubCell"/>
</dbReference>
<dbReference type="Gene3D" id="3.40.47.10">
    <property type="match status" value="2"/>
</dbReference>
<sequence>MLGKFVRNFSFLPRDVVIVGAKRTAIGSFGGCFSAFPAPVLGSFAIRSVFLESKVSEKEVQEVIMGHVFQGGAGQSSTRQAAILSGLPNTTCATGVNKLCASGLKAVTLAVQNIALGHSDVIIAGGMESMSSVPYILQKYRTGHQYSDNSIQDLMSLDGLNCPYNKLSMGACAEITAEKFGITREEQDKFCIRSYTKANKAWNRGFYNKEIVKVVVGGNKGQKIISNDEEYTKVKYDKIPTLKPVFSEKGTITAANASSINDGAAAVLLMSKEKADKLGLKPLARILSFADSETEPLHFSIAPAEAMQKCLTRAGLSKERIDLFEINEAFSSVVLANIKLLDIDLAKVNINGGAVALGHPVGMSGARILGTLLYSLQEKGKTLGLAGICNGGGGATSILIESL</sequence>
<dbReference type="PIRSF" id="PIRSF000429">
    <property type="entry name" value="Ac-CoA_Ac_transf"/>
    <property type="match status" value="1"/>
</dbReference>
<dbReference type="InterPro" id="IPR020610">
    <property type="entry name" value="Thiolase_AS"/>
</dbReference>
<dbReference type="CDD" id="cd00751">
    <property type="entry name" value="thiolase"/>
    <property type="match status" value="1"/>
</dbReference>
<dbReference type="PANTHER" id="PTHR18919:SF156">
    <property type="entry name" value="ACETYL-COA ACETYLTRANSFERASE, MITOCHONDRIAL"/>
    <property type="match status" value="1"/>
</dbReference>
<evidence type="ECO:0000256" key="8">
    <source>
        <dbReference type="ARBA" id="ARBA00022958"/>
    </source>
</evidence>
<dbReference type="GO" id="GO:0006635">
    <property type="term" value="P:fatty acid beta-oxidation"/>
    <property type="evidence" value="ECO:0007669"/>
    <property type="project" value="TreeGrafter"/>
</dbReference>
<evidence type="ECO:0000256" key="4">
    <source>
        <dbReference type="ARBA" id="ARBA00012705"/>
    </source>
</evidence>
<keyword evidence="9" id="KW-0496">Mitochondrion</keyword>
<feature type="active site" description="Proton acceptor" evidence="11">
    <location>
        <position position="359"/>
    </location>
</feature>
<gene>
    <name evidence="15" type="ORF">BSTOLATCC_MIC27362</name>
</gene>
<evidence type="ECO:0000256" key="7">
    <source>
        <dbReference type="ARBA" id="ARBA00022946"/>
    </source>
</evidence>
<dbReference type="InterPro" id="IPR002155">
    <property type="entry name" value="Thiolase"/>
</dbReference>
<evidence type="ECO:0000256" key="6">
    <source>
        <dbReference type="ARBA" id="ARBA00022723"/>
    </source>
</evidence>
<feature type="active site" description="Proton acceptor" evidence="11">
    <location>
        <position position="389"/>
    </location>
</feature>
<dbReference type="InterPro" id="IPR020613">
    <property type="entry name" value="Thiolase_CS"/>
</dbReference>
<name>A0AAU9IYF2_9CILI</name>
<comment type="subcellular location">
    <subcellularLocation>
        <location evidence="1">Mitochondrion</location>
    </subcellularLocation>
</comment>
<evidence type="ECO:0000256" key="11">
    <source>
        <dbReference type="PIRSR" id="PIRSR000429-1"/>
    </source>
</evidence>
<evidence type="ECO:0000313" key="16">
    <source>
        <dbReference type="Proteomes" id="UP001162131"/>
    </source>
</evidence>
<feature type="active site" description="Acyl-thioester intermediate" evidence="11">
    <location>
        <position position="100"/>
    </location>
</feature>
<dbReference type="SUPFAM" id="SSF53901">
    <property type="entry name" value="Thiolase-like"/>
    <property type="match status" value="2"/>
</dbReference>
<dbReference type="InterPro" id="IPR016039">
    <property type="entry name" value="Thiolase-like"/>
</dbReference>
<reference evidence="15" key="1">
    <citation type="submission" date="2021-09" db="EMBL/GenBank/DDBJ databases">
        <authorList>
            <consortium name="AG Swart"/>
            <person name="Singh M."/>
            <person name="Singh A."/>
            <person name="Seah K."/>
            <person name="Emmerich C."/>
        </authorList>
    </citation>
    <scope>NUCLEOTIDE SEQUENCE</scope>
    <source>
        <strain evidence="15">ATCC30299</strain>
    </source>
</reference>
<keyword evidence="10 12" id="KW-0012">Acyltransferase</keyword>